<dbReference type="Proteomes" id="UP001236559">
    <property type="component" value="Unassembled WGS sequence"/>
</dbReference>
<proteinExistence type="predicted"/>
<accession>A0ABU0AVG6</accession>
<gene>
    <name evidence="1" type="ORF">J2S72_000828</name>
</gene>
<name>A0ABU0AVG6_9FIRM</name>
<reference evidence="1 2" key="1">
    <citation type="submission" date="2023-07" db="EMBL/GenBank/DDBJ databases">
        <title>Genomic Encyclopedia of Type Strains, Phase IV (KMG-IV): sequencing the most valuable type-strain genomes for metagenomic binning, comparative biology and taxonomic classification.</title>
        <authorList>
            <person name="Goeker M."/>
        </authorList>
    </citation>
    <scope>NUCLEOTIDE SEQUENCE [LARGE SCALE GENOMIC DNA]</scope>
    <source>
        <strain evidence="1 2">DSM 22616</strain>
    </source>
</reference>
<sequence>MDTELLKSMRSLRVSFLDGDSPVNLDMEFFLGDYLYFYIPYKKNICEMIEKCKNVLISFKDKDDKRILFQGSCQVMPEEFPIEIPKNSLIVKCEINKKL</sequence>
<protein>
    <submittedName>
        <fullName evidence="1">Uncharacterized protein</fullName>
    </submittedName>
</protein>
<dbReference type="EMBL" id="JAUSTN010000004">
    <property type="protein sequence ID" value="MDQ0274807.1"/>
    <property type="molecule type" value="Genomic_DNA"/>
</dbReference>
<dbReference type="RefSeq" id="WP_307495032.1">
    <property type="nucleotide sequence ID" value="NZ_JAUSTN010000004.1"/>
</dbReference>
<organism evidence="1 2">
    <name type="scientific">Peptoniphilus koenoeneniae</name>
    <dbReference type="NCBI Taxonomy" id="507751"/>
    <lineage>
        <taxon>Bacteria</taxon>
        <taxon>Bacillati</taxon>
        <taxon>Bacillota</taxon>
        <taxon>Tissierellia</taxon>
        <taxon>Tissierellales</taxon>
        <taxon>Peptoniphilaceae</taxon>
        <taxon>Peptoniphilus</taxon>
    </lineage>
</organism>
<comment type="caution">
    <text evidence="1">The sequence shown here is derived from an EMBL/GenBank/DDBJ whole genome shotgun (WGS) entry which is preliminary data.</text>
</comment>
<evidence type="ECO:0000313" key="2">
    <source>
        <dbReference type="Proteomes" id="UP001236559"/>
    </source>
</evidence>
<evidence type="ECO:0000313" key="1">
    <source>
        <dbReference type="EMBL" id="MDQ0274807.1"/>
    </source>
</evidence>
<keyword evidence="2" id="KW-1185">Reference proteome</keyword>